<accession>A0AAE3E333</accession>
<reference evidence="1 2" key="1">
    <citation type="submission" date="2021-10" db="EMBL/GenBank/DDBJ databases">
        <title>Anaerobic single-cell dispensing facilitates the cultivation of human gut bacteria.</title>
        <authorList>
            <person name="Afrizal A."/>
        </authorList>
    </citation>
    <scope>NUCLEOTIDE SEQUENCE [LARGE SCALE GENOMIC DNA]</scope>
    <source>
        <strain evidence="1 2">CLA-AA-H224</strain>
    </source>
</reference>
<protein>
    <submittedName>
        <fullName evidence="1">Uncharacterized protein</fullName>
    </submittedName>
</protein>
<keyword evidence="2" id="KW-1185">Reference proteome</keyword>
<dbReference type="EMBL" id="JAJEQN010000007">
    <property type="protein sequence ID" value="MCC2220860.1"/>
    <property type="molecule type" value="Genomic_DNA"/>
</dbReference>
<dbReference type="RefSeq" id="WP_158554182.1">
    <property type="nucleotide sequence ID" value="NZ_JAJEQN010000007.1"/>
</dbReference>
<dbReference type="Proteomes" id="UP001198200">
    <property type="component" value="Unassembled WGS sequence"/>
</dbReference>
<proteinExistence type="predicted"/>
<comment type="caution">
    <text evidence="1">The sequence shown here is derived from an EMBL/GenBank/DDBJ whole genome shotgun (WGS) entry which is preliminary data.</text>
</comment>
<sequence>MQELLRITSCGLMLDPELYLSVIPVLQDDSRYHVAVFQKRHCHMNVLLSELFLYQQ</sequence>
<evidence type="ECO:0000313" key="2">
    <source>
        <dbReference type="Proteomes" id="UP001198200"/>
    </source>
</evidence>
<organism evidence="1 2">
    <name type="scientific">Anthropogastromicrobium aceti</name>
    <dbReference type="NCBI Taxonomy" id="2981768"/>
    <lineage>
        <taxon>Bacteria</taxon>
        <taxon>Bacillati</taxon>
        <taxon>Bacillota</taxon>
        <taxon>Clostridia</taxon>
        <taxon>Lachnospirales</taxon>
        <taxon>Lachnospiraceae</taxon>
        <taxon>Anthropogastromicrobium</taxon>
    </lineage>
</organism>
<dbReference type="AlphaFoldDB" id="A0AAE3E333"/>
<gene>
    <name evidence="1" type="ORF">LKD48_04250</name>
</gene>
<evidence type="ECO:0000313" key="1">
    <source>
        <dbReference type="EMBL" id="MCC2220860.1"/>
    </source>
</evidence>
<name>A0AAE3E333_9FIRM</name>